<keyword evidence="5" id="KW-0547">Nucleotide-binding</keyword>
<dbReference type="InterPro" id="IPR011009">
    <property type="entry name" value="Kinase-like_dom_sf"/>
</dbReference>
<dbReference type="GO" id="GO:0005524">
    <property type="term" value="F:ATP binding"/>
    <property type="evidence" value="ECO:0007669"/>
    <property type="project" value="UniProtKB-KW"/>
</dbReference>
<dbReference type="EMBL" id="QURL01000001">
    <property type="protein sequence ID" value="RFC65953.1"/>
    <property type="molecule type" value="Genomic_DNA"/>
</dbReference>
<reference evidence="9 10" key="1">
    <citation type="submission" date="2018-08" db="EMBL/GenBank/DDBJ databases">
        <title>Fulvimarina sp. 85, whole genome shotgun sequence.</title>
        <authorList>
            <person name="Tuo L."/>
        </authorList>
    </citation>
    <scope>NUCLEOTIDE SEQUENCE [LARGE SCALE GENOMIC DNA]</scope>
    <source>
        <strain evidence="9 10">85</strain>
    </source>
</reference>
<dbReference type="Gene3D" id="3.30.200.20">
    <property type="entry name" value="Phosphorylase Kinase, domain 1"/>
    <property type="match status" value="1"/>
</dbReference>
<dbReference type="InterPro" id="IPR002575">
    <property type="entry name" value="Aminoglycoside_PTrfase"/>
</dbReference>
<comment type="similarity">
    <text evidence="1">Belongs to the methylthioribose kinase family.</text>
</comment>
<keyword evidence="7" id="KW-0067">ATP-binding</keyword>
<dbReference type="InterPro" id="IPR009212">
    <property type="entry name" value="Methylthioribose_kinase"/>
</dbReference>
<dbReference type="NCBIfam" id="TIGR01767">
    <property type="entry name" value="MTRK"/>
    <property type="match status" value="1"/>
</dbReference>
<keyword evidence="10" id="KW-1185">Reference proteome</keyword>
<accession>A0A371X9P1</accession>
<gene>
    <name evidence="9" type="primary">mtnK</name>
    <name evidence="9" type="ORF">DYI37_00195</name>
</gene>
<dbReference type="AlphaFoldDB" id="A0A371X9P1"/>
<evidence type="ECO:0000256" key="5">
    <source>
        <dbReference type="ARBA" id="ARBA00022741"/>
    </source>
</evidence>
<evidence type="ECO:0000256" key="2">
    <source>
        <dbReference type="ARBA" id="ARBA00011738"/>
    </source>
</evidence>
<evidence type="ECO:0000259" key="8">
    <source>
        <dbReference type="Pfam" id="PF01636"/>
    </source>
</evidence>
<dbReference type="Proteomes" id="UP000264310">
    <property type="component" value="Unassembled WGS sequence"/>
</dbReference>
<evidence type="ECO:0000256" key="6">
    <source>
        <dbReference type="ARBA" id="ARBA00022777"/>
    </source>
</evidence>
<comment type="subunit">
    <text evidence="2">Homodimer.</text>
</comment>
<comment type="caution">
    <text evidence="9">The sequence shown here is derived from an EMBL/GenBank/DDBJ whole genome shotgun (WGS) entry which is preliminary data.</text>
</comment>
<evidence type="ECO:0000313" key="10">
    <source>
        <dbReference type="Proteomes" id="UP000264310"/>
    </source>
</evidence>
<evidence type="ECO:0000256" key="4">
    <source>
        <dbReference type="ARBA" id="ARBA00022679"/>
    </source>
</evidence>
<dbReference type="PANTHER" id="PTHR34273:SF2">
    <property type="entry name" value="METHYLTHIORIBOSE KINASE"/>
    <property type="match status" value="1"/>
</dbReference>
<dbReference type="PIRSF" id="PIRSF031134">
    <property type="entry name" value="MTRK"/>
    <property type="match status" value="1"/>
</dbReference>
<protein>
    <recommendedName>
        <fullName evidence="3">S-methyl-5-thioribose kinase</fullName>
        <ecNumber evidence="3">2.7.1.100</ecNumber>
    </recommendedName>
</protein>
<feature type="domain" description="Aminoglycoside phosphotransferase" evidence="8">
    <location>
        <begin position="59"/>
        <end position="297"/>
    </location>
</feature>
<evidence type="ECO:0000256" key="7">
    <source>
        <dbReference type="ARBA" id="ARBA00022840"/>
    </source>
</evidence>
<dbReference type="SUPFAM" id="SSF56112">
    <property type="entry name" value="Protein kinase-like (PK-like)"/>
    <property type="match status" value="1"/>
</dbReference>
<dbReference type="GO" id="GO:0046522">
    <property type="term" value="F:S-methyl-5-thioribose kinase activity"/>
    <property type="evidence" value="ECO:0007669"/>
    <property type="project" value="UniProtKB-EC"/>
</dbReference>
<organism evidence="9 10">
    <name type="scientific">Fulvimarina endophytica</name>
    <dbReference type="NCBI Taxonomy" id="2293836"/>
    <lineage>
        <taxon>Bacteria</taxon>
        <taxon>Pseudomonadati</taxon>
        <taxon>Pseudomonadota</taxon>
        <taxon>Alphaproteobacteria</taxon>
        <taxon>Hyphomicrobiales</taxon>
        <taxon>Aurantimonadaceae</taxon>
        <taxon>Fulvimarina</taxon>
    </lineage>
</organism>
<dbReference type="EC" id="2.7.1.100" evidence="3"/>
<evidence type="ECO:0000313" key="9">
    <source>
        <dbReference type="EMBL" id="RFC65953.1"/>
    </source>
</evidence>
<dbReference type="Pfam" id="PF01636">
    <property type="entry name" value="APH"/>
    <property type="match status" value="1"/>
</dbReference>
<evidence type="ECO:0000256" key="3">
    <source>
        <dbReference type="ARBA" id="ARBA00012128"/>
    </source>
</evidence>
<name>A0A371X9P1_9HYPH</name>
<keyword evidence="4 9" id="KW-0808">Transferase</keyword>
<dbReference type="Gene3D" id="3.90.1200.10">
    <property type="match status" value="1"/>
</dbReference>
<dbReference type="PANTHER" id="PTHR34273">
    <property type="entry name" value="METHYLTHIORIBOSE KINASE"/>
    <property type="match status" value="1"/>
</dbReference>
<sequence length="445" mass="49898">MPTCIWEEWMAETTTVQKTEGRPDYSSYRPMEECDVAQRLATYPEVVEVLGGRPTEWAVREVGDGNLNFVYIVKGPNGSLCAKQALPFVRLVGESWPLPLDRSHFEHGALVRQAQRSGHVPKIVTYDPGQALIVMENLGRHKIWRNALIAGERHESAADVLANFMAETLFRSSDLSLDAASRKVEMVHFAANTALCKITEDLVFTDPYRAHELNRWTSPELDDTVAAIRADAEWKHAVQEMKALFLTRTEALLHGDLHTGSVMVSRTETGSEDVRIIDPEFAYYGPMGFDVGALMANLLLAFYAQDGLADDRSGMKDWLLAQVERVWSGFAERFTELWRTERTGDSYHRSLFEDVGDEEASAAACNTYLARLQVEAIGFAGAKMARRILGLAHVADLETIEPAERRAKQEKRALALARMLLVERHAIGNFAEACERARQVDGEER</sequence>
<keyword evidence="6 9" id="KW-0418">Kinase</keyword>
<evidence type="ECO:0000256" key="1">
    <source>
        <dbReference type="ARBA" id="ARBA00010165"/>
    </source>
</evidence>
<proteinExistence type="inferred from homology"/>
<dbReference type="GO" id="GO:0009086">
    <property type="term" value="P:methionine biosynthetic process"/>
    <property type="evidence" value="ECO:0007669"/>
    <property type="project" value="InterPro"/>
</dbReference>